<reference evidence="3" key="1">
    <citation type="journal article" date="2013" name="Genome Announc.">
        <title>Draft genome sequence of the grapevine dieback fungus Eutypa lata UCR-EL1.</title>
        <authorList>
            <person name="Blanco-Ulate B."/>
            <person name="Rolshausen P.E."/>
            <person name="Cantu D."/>
        </authorList>
    </citation>
    <scope>NUCLEOTIDE SEQUENCE [LARGE SCALE GENOMIC DNA]</scope>
    <source>
        <strain evidence="3">UCR-EL1</strain>
    </source>
</reference>
<gene>
    <name evidence="2" type="ORF">UCREL1_9835</name>
</gene>
<organism evidence="2 3">
    <name type="scientific">Eutypa lata (strain UCR-EL1)</name>
    <name type="common">Grapevine dieback disease fungus</name>
    <name type="synonym">Eutypa armeniacae</name>
    <dbReference type="NCBI Taxonomy" id="1287681"/>
    <lineage>
        <taxon>Eukaryota</taxon>
        <taxon>Fungi</taxon>
        <taxon>Dikarya</taxon>
        <taxon>Ascomycota</taxon>
        <taxon>Pezizomycotina</taxon>
        <taxon>Sordariomycetes</taxon>
        <taxon>Xylariomycetidae</taxon>
        <taxon>Xylariales</taxon>
        <taxon>Diatrypaceae</taxon>
        <taxon>Eutypa</taxon>
    </lineage>
</organism>
<accession>M7T9B5</accession>
<dbReference type="Pfam" id="PF02458">
    <property type="entry name" value="Transferase"/>
    <property type="match status" value="1"/>
</dbReference>
<evidence type="ECO:0000313" key="2">
    <source>
        <dbReference type="EMBL" id="EMR63230.1"/>
    </source>
</evidence>
<keyword evidence="1" id="KW-0808">Transferase</keyword>
<dbReference type="eggNOG" id="ENOG502T20N">
    <property type="taxonomic scope" value="Eukaryota"/>
</dbReference>
<dbReference type="OrthoDB" id="1862401at2759"/>
<dbReference type="HOGENOM" id="CLU_026450_4_0_1"/>
<sequence length="483" mass="52841">MSTASSSLRGIPPLTPLEQVGPRGYLRYNFLIALPADYDPDDVLRVLRAGWKAIANRIPELACELVPDTTPATTPTQQQQQAGLMKLQKITGDYEPLTARDLRSPELFPDSYEELRARHFPLSAFRDALFARRDTWPAAGDRLPVAAMQANFLRGGLALQCCFVHVVGDWNSFCTWLEAWAEECRRVQGEAISHPVDVSDAIFADREKIMRASGNNPGRPEDHPELTVLPFTPTGAPPKMLSKAHRGQVFYLSPEASVALKEDASPRNATSANTTITQAQAYISTNDAVVALIWRAVMGAQHPLETLEGDPVSVCNVAIDGRLRTDPAVHPRTLGNFLTWTAATLPIRSMLDGSTNIADVALAIRRALGPVGPQWVDDVTTLVENLEDVSRLVATAFLDAPGKNCAQTSWIQYSPYEFSWGEKVFGGNKIEAVRTLDVGVINGGQAVLPRLPDGGIEFIVGVEESCLPRLLEDPLLARYVQAR</sequence>
<evidence type="ECO:0000313" key="3">
    <source>
        <dbReference type="Proteomes" id="UP000012174"/>
    </source>
</evidence>
<dbReference type="Gene3D" id="3.30.559.10">
    <property type="entry name" value="Chloramphenicol acetyltransferase-like domain"/>
    <property type="match status" value="2"/>
</dbReference>
<keyword evidence="3" id="KW-1185">Reference proteome</keyword>
<dbReference type="PANTHER" id="PTHR31642">
    <property type="entry name" value="TRICHOTHECENE 3-O-ACETYLTRANSFERASE"/>
    <property type="match status" value="1"/>
</dbReference>
<dbReference type="GO" id="GO:0016747">
    <property type="term" value="F:acyltransferase activity, transferring groups other than amino-acyl groups"/>
    <property type="evidence" value="ECO:0007669"/>
    <property type="project" value="TreeGrafter"/>
</dbReference>
<protein>
    <submittedName>
        <fullName evidence="2">Putative enoyl-hydratase isomerase family protein</fullName>
    </submittedName>
</protein>
<name>M7T9B5_EUTLA</name>
<dbReference type="EMBL" id="KB707256">
    <property type="protein sequence ID" value="EMR63230.1"/>
    <property type="molecule type" value="Genomic_DNA"/>
</dbReference>
<dbReference type="Proteomes" id="UP000012174">
    <property type="component" value="Unassembled WGS sequence"/>
</dbReference>
<evidence type="ECO:0000256" key="1">
    <source>
        <dbReference type="ARBA" id="ARBA00022679"/>
    </source>
</evidence>
<dbReference type="GO" id="GO:0016853">
    <property type="term" value="F:isomerase activity"/>
    <property type="evidence" value="ECO:0007669"/>
    <property type="project" value="UniProtKB-KW"/>
</dbReference>
<dbReference type="AlphaFoldDB" id="M7T9B5"/>
<dbReference type="InterPro" id="IPR023213">
    <property type="entry name" value="CAT-like_dom_sf"/>
</dbReference>
<dbReference type="GO" id="GO:0044550">
    <property type="term" value="P:secondary metabolite biosynthetic process"/>
    <property type="evidence" value="ECO:0007669"/>
    <property type="project" value="TreeGrafter"/>
</dbReference>
<dbReference type="PANTHER" id="PTHR31642:SF310">
    <property type="entry name" value="FATTY ALCOHOL:CAFFEOYL-COA ACYLTRANSFERASE"/>
    <property type="match status" value="1"/>
</dbReference>
<dbReference type="InterPro" id="IPR050317">
    <property type="entry name" value="Plant_Fungal_Acyltransferase"/>
</dbReference>
<dbReference type="OMA" id="LPGFNCM"/>
<dbReference type="KEGG" id="ela:UCREL1_9835"/>
<keyword evidence="2" id="KW-0413">Isomerase</keyword>
<proteinExistence type="predicted"/>